<dbReference type="EMBL" id="CAJNNV010025752">
    <property type="protein sequence ID" value="CAE8615934.1"/>
    <property type="molecule type" value="Genomic_DNA"/>
</dbReference>
<evidence type="ECO:0000313" key="3">
    <source>
        <dbReference type="EMBL" id="CAE8615934.1"/>
    </source>
</evidence>
<dbReference type="Proteomes" id="UP000654075">
    <property type="component" value="Unassembled WGS sequence"/>
</dbReference>
<dbReference type="PANTHER" id="PTHR32301">
    <property type="entry name" value="COUNTIN RECEPTOR CNR3-RELATED"/>
    <property type="match status" value="1"/>
</dbReference>
<name>A0A813FT50_POLGL</name>
<organism evidence="3 4">
    <name type="scientific">Polarella glacialis</name>
    <name type="common">Dinoflagellate</name>
    <dbReference type="NCBI Taxonomy" id="89957"/>
    <lineage>
        <taxon>Eukaryota</taxon>
        <taxon>Sar</taxon>
        <taxon>Alveolata</taxon>
        <taxon>Dinophyceae</taxon>
        <taxon>Suessiales</taxon>
        <taxon>Suessiaceae</taxon>
        <taxon>Polarella</taxon>
    </lineage>
</organism>
<dbReference type="GO" id="GO:0016020">
    <property type="term" value="C:membrane"/>
    <property type="evidence" value="ECO:0007669"/>
    <property type="project" value="InterPro"/>
</dbReference>
<feature type="region of interest" description="Disordered" evidence="1">
    <location>
        <begin position="609"/>
        <end position="628"/>
    </location>
</feature>
<comment type="caution">
    <text evidence="3">The sequence shown here is derived from an EMBL/GenBank/DDBJ whole genome shotgun (WGS) entry which is preliminary data.</text>
</comment>
<keyword evidence="4" id="KW-1185">Reference proteome</keyword>
<feature type="region of interest" description="Disordered" evidence="1">
    <location>
        <begin position="35"/>
        <end position="130"/>
    </location>
</feature>
<feature type="non-terminal residue" evidence="3">
    <location>
        <position position="628"/>
    </location>
</feature>
<dbReference type="Gene3D" id="2.70.170.10">
    <property type="entry name" value="Neurotransmitter-gated ion-channel ligand-binding domain"/>
    <property type="match status" value="1"/>
</dbReference>
<feature type="transmembrane region" description="Helical" evidence="2">
    <location>
        <begin position="569"/>
        <end position="590"/>
    </location>
</feature>
<feature type="compositionally biased region" description="Low complexity" evidence="1">
    <location>
        <begin position="62"/>
        <end position="90"/>
    </location>
</feature>
<dbReference type="InterPro" id="IPR053259">
    <property type="entry name" value="Golvesin-related_Golgi"/>
</dbReference>
<reference evidence="3" key="1">
    <citation type="submission" date="2021-02" db="EMBL/GenBank/DDBJ databases">
        <authorList>
            <person name="Dougan E. K."/>
            <person name="Rhodes N."/>
            <person name="Thang M."/>
            <person name="Chan C."/>
        </authorList>
    </citation>
    <scope>NUCLEOTIDE SEQUENCE</scope>
</reference>
<dbReference type="InterPro" id="IPR036734">
    <property type="entry name" value="Neur_chan_lig-bd_sf"/>
</dbReference>
<feature type="transmembrane region" description="Helical" evidence="2">
    <location>
        <begin position="474"/>
        <end position="493"/>
    </location>
</feature>
<keyword evidence="2" id="KW-1133">Transmembrane helix</keyword>
<accession>A0A813FT50</accession>
<evidence type="ECO:0000256" key="1">
    <source>
        <dbReference type="SAM" id="MobiDB-lite"/>
    </source>
</evidence>
<sequence>MPAPEPEGQVEGAGEDHEDQDYFEVLEVLAMHSARTDLSQPPPPPEVLGVPSPRGLPTPITNNNINDNNNINNYNNYNSNNNNDNSNISSEVPDATETLQSDNNNNSNDNNNNNNNNNNNSNNNGDNKNNDEWQLLLEQLTKLNKNVEAFSSAFSRSQQASSASAPGMSSIMAAYLDNAIDYADKRPVVEVTVEILDLVDINMAAGQFHASFRVILDWEEPEFIEGIHYCQDVRSDKFIISNWLKEDLNAFNPRIVIANSVDLPGEEDPEHLIEPVIHRLVSRRSGDSVWMSKEYAFSGWLRCNDMDGRMYPFDMHKLPIEVVALPMPGVTTVGGKREVRLADPVLRRMEAAEKAGYLKRQGPARTSTSKAHQGRVLRADRFGDIPDEFQAHSWCMTIAPSDQGADLESLPLKAVVGEMQVCAFGGSDSGYSEYLLHIIVVRNWQSHLFEFCIQQLLTCVSLCSIWVPFNSDTIANRLSISLAIILAIVFFATEKPATIAGLHYSTIHDSFEQRMIFASTLISMENVMIWVQCYGMDRSGLPNYYLFSFNVFGIELCEEGFLMASKCDCIFCVFVIAWMIVSFLDMVIMAQLQQLRLLTNAVGELNSFYKDHDDDEEGPESRSSLLPS</sequence>
<feature type="region of interest" description="Disordered" evidence="1">
    <location>
        <begin position="1"/>
        <end position="22"/>
    </location>
</feature>
<evidence type="ECO:0000313" key="4">
    <source>
        <dbReference type="Proteomes" id="UP000654075"/>
    </source>
</evidence>
<proteinExistence type="predicted"/>
<dbReference type="PANTHER" id="PTHR32301:SF6">
    <property type="entry name" value="GOLVESIN-RELATED"/>
    <property type="match status" value="1"/>
</dbReference>
<feature type="compositionally biased region" description="Low complexity" evidence="1">
    <location>
        <begin position="101"/>
        <end position="127"/>
    </location>
</feature>
<keyword evidence="2" id="KW-0472">Membrane</keyword>
<protein>
    <submittedName>
        <fullName evidence="3">Uncharacterized protein</fullName>
    </submittedName>
</protein>
<dbReference type="GO" id="GO:0005230">
    <property type="term" value="F:extracellular ligand-gated monoatomic ion channel activity"/>
    <property type="evidence" value="ECO:0007669"/>
    <property type="project" value="InterPro"/>
</dbReference>
<evidence type="ECO:0000256" key="2">
    <source>
        <dbReference type="SAM" id="Phobius"/>
    </source>
</evidence>
<keyword evidence="2" id="KW-0812">Transmembrane</keyword>
<dbReference type="AlphaFoldDB" id="A0A813FT50"/>
<gene>
    <name evidence="3" type="ORF">PGLA1383_LOCUS33641</name>
</gene>